<proteinExistence type="predicted"/>
<evidence type="ECO:0000313" key="3">
    <source>
        <dbReference type="Proteomes" id="UP001196980"/>
    </source>
</evidence>
<evidence type="ECO:0000313" key="2">
    <source>
        <dbReference type="EMBL" id="MBV6341906.1"/>
    </source>
</evidence>
<keyword evidence="1" id="KW-0732">Signal</keyword>
<dbReference type="RefSeq" id="WP_218252536.1">
    <property type="nucleotide sequence ID" value="NZ_JABXWD010000166.1"/>
</dbReference>
<accession>A0ABS6RZA1</accession>
<feature type="chain" id="PRO_5045285536" description="Secreted protein" evidence="1">
    <location>
        <begin position="19"/>
        <end position="91"/>
    </location>
</feature>
<comment type="caution">
    <text evidence="2">The sequence shown here is derived from an EMBL/GenBank/DDBJ whole genome shotgun (WGS) entry which is preliminary data.</text>
</comment>
<sequence length="91" mass="10148">MAILLMLSVALVTLPAKFNVSGSYPERVVALITPDVCNASMTLHTNAGDMPYLCESCYMPVLVLTREPHNPTPTRFNFFIVTSNKERPPRH</sequence>
<reference evidence="2 3" key="1">
    <citation type="journal article" date="2020" name="J Geophys Res Biogeosci">
        <title>Magnetotaxis as an Adaptation to Enable Bacterial Shuttling of Microbial Sulfur and Sulfur Cycling Across Aquatic Oxic#Anoxic Interfaces.</title>
        <authorList>
            <person name="Li J."/>
            <person name="Liu P."/>
            <person name="Wang J."/>
            <person name="Roberts A.P."/>
            <person name="Pan Y."/>
        </authorList>
    </citation>
    <scope>NUCLEOTIDE SEQUENCE [LARGE SCALE GENOMIC DNA]</scope>
    <source>
        <strain evidence="2 3">MYR-1_YQ</strain>
    </source>
</reference>
<dbReference type="Proteomes" id="UP001196980">
    <property type="component" value="Unassembled WGS sequence"/>
</dbReference>
<name>A0ABS6RZA1_9BACT</name>
<evidence type="ECO:0000256" key="1">
    <source>
        <dbReference type="SAM" id="SignalP"/>
    </source>
</evidence>
<evidence type="ECO:0008006" key="4">
    <source>
        <dbReference type="Google" id="ProtNLM"/>
    </source>
</evidence>
<organism evidence="2 3">
    <name type="scientific">Candidatus Magnetobacterium casense</name>
    <dbReference type="NCBI Taxonomy" id="1455061"/>
    <lineage>
        <taxon>Bacteria</taxon>
        <taxon>Pseudomonadati</taxon>
        <taxon>Nitrospirota</taxon>
        <taxon>Thermodesulfovibrionia</taxon>
        <taxon>Thermodesulfovibrionales</taxon>
        <taxon>Candidatus Magnetobacteriaceae</taxon>
        <taxon>Candidatus Magnetobacterium</taxon>
    </lineage>
</organism>
<gene>
    <name evidence="2" type="ORF">HWQ67_09940</name>
</gene>
<dbReference type="EMBL" id="JABXWD010000166">
    <property type="protein sequence ID" value="MBV6341906.1"/>
    <property type="molecule type" value="Genomic_DNA"/>
</dbReference>
<protein>
    <recommendedName>
        <fullName evidence="4">Secreted protein</fullName>
    </recommendedName>
</protein>
<feature type="signal peptide" evidence="1">
    <location>
        <begin position="1"/>
        <end position="18"/>
    </location>
</feature>
<keyword evidence="3" id="KW-1185">Reference proteome</keyword>